<feature type="chain" id="PRO_5047491199" evidence="3">
    <location>
        <begin position="26"/>
        <end position="540"/>
    </location>
</feature>
<evidence type="ECO:0000256" key="2">
    <source>
        <dbReference type="PROSITE-ProRule" id="PRU00504"/>
    </source>
</evidence>
<keyword evidence="3" id="KW-0732">Signal</keyword>
<evidence type="ECO:0000259" key="4">
    <source>
        <dbReference type="Pfam" id="PF07833"/>
    </source>
</evidence>
<reference evidence="5 6" key="1">
    <citation type="submission" date="2022-12" db="EMBL/GenBank/DDBJ databases">
        <title>Draft genome sequence of Paenibacillus sp. dW9.</title>
        <authorList>
            <person name="Choi E.-W."/>
            <person name="Kim D.-U."/>
        </authorList>
    </citation>
    <scope>NUCLEOTIDE SEQUENCE [LARGE SCALE GENOMIC DNA]</scope>
    <source>
        <strain evidence="6">dW9</strain>
    </source>
</reference>
<feature type="signal peptide" evidence="3">
    <location>
        <begin position="1"/>
        <end position="25"/>
    </location>
</feature>
<feature type="repeat" description="NHL" evidence="2">
    <location>
        <begin position="127"/>
        <end position="157"/>
    </location>
</feature>
<dbReference type="PROSITE" id="PS51125">
    <property type="entry name" value="NHL"/>
    <property type="match status" value="2"/>
</dbReference>
<dbReference type="EMBL" id="JAQAGZ010000003">
    <property type="protein sequence ID" value="MCZ8512104.1"/>
    <property type="molecule type" value="Genomic_DNA"/>
</dbReference>
<evidence type="ECO:0000256" key="3">
    <source>
        <dbReference type="SAM" id="SignalP"/>
    </source>
</evidence>
<keyword evidence="1" id="KW-0677">Repeat</keyword>
<dbReference type="SUPFAM" id="SSF55383">
    <property type="entry name" value="Copper amine oxidase, domain N"/>
    <property type="match status" value="1"/>
</dbReference>
<dbReference type="Pfam" id="PF01436">
    <property type="entry name" value="NHL"/>
    <property type="match status" value="4"/>
</dbReference>
<feature type="domain" description="Copper amine oxidase-like N-terminal" evidence="4">
    <location>
        <begin position="422"/>
        <end position="532"/>
    </location>
</feature>
<sequence length="540" mass="56452">MNRASKIAAGSLLIFALIGSGGVSAASIGKTSLRGGDNQILTSVTTEAGTGALGSENGGKLTALFRSPAGLTALPDGTLLVSDTRNHLIRSIKDNLVATYAGMLYQLDDTGFPVGGLLDGKKDRSVFQGPMGLAADAAGNVYVADSANNAIRKIGAGGTVSTLAGSGLLGSKDGAAKEATFHHPSAVAVAADGTVYVADTLNHMIRSISPSGQVSTLNSASSRVVEVTPGQVVAAGDYQDGDLKAARFNEPTGLVLDQQGNLVVSDSGNQRIRYIDLKQGKVTTLAGGGFAASGGSAVYDKHELYVAGDYADGDALQARFHFPMGIAVTEEGGVVIADSQNHAVRYLLDGRVYTLAGAPDLTTGEEDGTERGARLNRPAAVAVSADGSIYVADSYNNKVRKISPYRLPADLPANDQVKVVLDSAVMAFDAQPEIVNGRTMVPVRAITEALGFKVTFDDATSSVQLTKDGTTVELYVGKTGIKRLVAGKDAQAKPTDVEPYIRQDRTYVPVRFFAEEIGLDVQWNDENRTVILRQRTDVKL</sequence>
<dbReference type="RefSeq" id="WP_269880490.1">
    <property type="nucleotide sequence ID" value="NZ_JAQAGZ010000003.1"/>
</dbReference>
<accession>A0ABT4Q5E9</accession>
<name>A0ABT4Q5E9_9BACL</name>
<keyword evidence="6" id="KW-1185">Reference proteome</keyword>
<dbReference type="PANTHER" id="PTHR13833:SF71">
    <property type="entry name" value="NHL DOMAIN-CONTAINING PROTEIN"/>
    <property type="match status" value="1"/>
</dbReference>
<dbReference type="Pfam" id="PF07833">
    <property type="entry name" value="Cu_amine_oxidN1"/>
    <property type="match status" value="1"/>
</dbReference>
<dbReference type="SUPFAM" id="SSF101898">
    <property type="entry name" value="NHL repeat"/>
    <property type="match status" value="1"/>
</dbReference>
<evidence type="ECO:0000313" key="5">
    <source>
        <dbReference type="EMBL" id="MCZ8512104.1"/>
    </source>
</evidence>
<comment type="caution">
    <text evidence="5">The sequence shown here is derived from an EMBL/GenBank/DDBJ whole genome shotgun (WGS) entry which is preliminary data.</text>
</comment>
<dbReference type="InterPro" id="IPR011042">
    <property type="entry name" value="6-blade_b-propeller_TolB-like"/>
</dbReference>
<evidence type="ECO:0000256" key="1">
    <source>
        <dbReference type="ARBA" id="ARBA00022737"/>
    </source>
</evidence>
<dbReference type="PANTHER" id="PTHR13833">
    <property type="match status" value="1"/>
</dbReference>
<organism evidence="5 6">
    <name type="scientific">Paenibacillus gyeongsangnamensis</name>
    <dbReference type="NCBI Taxonomy" id="3388067"/>
    <lineage>
        <taxon>Bacteria</taxon>
        <taxon>Bacillati</taxon>
        <taxon>Bacillota</taxon>
        <taxon>Bacilli</taxon>
        <taxon>Bacillales</taxon>
        <taxon>Paenibacillaceae</taxon>
        <taxon>Paenibacillus</taxon>
    </lineage>
</organism>
<dbReference type="InterPro" id="IPR036582">
    <property type="entry name" value="Mao_N_sf"/>
</dbReference>
<dbReference type="Gene3D" id="2.120.10.30">
    <property type="entry name" value="TolB, C-terminal domain"/>
    <property type="match status" value="4"/>
</dbReference>
<gene>
    <name evidence="5" type="ORF">O9H85_06620</name>
</gene>
<dbReference type="InterPro" id="IPR001258">
    <property type="entry name" value="NHL_repeat"/>
</dbReference>
<dbReference type="Proteomes" id="UP001527882">
    <property type="component" value="Unassembled WGS sequence"/>
</dbReference>
<dbReference type="InterPro" id="IPR012854">
    <property type="entry name" value="Cu_amine_oxidase-like_N"/>
</dbReference>
<proteinExistence type="predicted"/>
<feature type="repeat" description="NHL" evidence="2">
    <location>
        <begin position="375"/>
        <end position="405"/>
    </location>
</feature>
<dbReference type="Gene3D" id="3.30.457.10">
    <property type="entry name" value="Copper amine oxidase-like, N-terminal domain"/>
    <property type="match status" value="1"/>
</dbReference>
<evidence type="ECO:0000313" key="6">
    <source>
        <dbReference type="Proteomes" id="UP001527882"/>
    </source>
</evidence>
<protein>
    <submittedName>
        <fullName evidence="5">Stalk domain-containing protein</fullName>
    </submittedName>
</protein>